<dbReference type="EMBL" id="JAVGVR010000001">
    <property type="protein sequence ID" value="MDQ6597782.1"/>
    <property type="molecule type" value="Genomic_DNA"/>
</dbReference>
<dbReference type="InterPro" id="IPR003646">
    <property type="entry name" value="SH3-like_bac-type"/>
</dbReference>
<dbReference type="RefSeq" id="WP_133339137.1">
    <property type="nucleotide sequence ID" value="NZ_JAVGVR010000001.1"/>
</dbReference>
<evidence type="ECO:0000313" key="6">
    <source>
        <dbReference type="Proteomes" id="UP001178888"/>
    </source>
</evidence>
<dbReference type="Pfam" id="PF08239">
    <property type="entry name" value="SH3_3"/>
    <property type="match status" value="1"/>
</dbReference>
<dbReference type="PANTHER" id="PTHR37806:SF1">
    <property type="entry name" value="PEPTIDASE C39-LIKE DOMAIN-CONTAINING PROTEIN"/>
    <property type="match status" value="1"/>
</dbReference>
<keyword evidence="1" id="KW-0732">Signal</keyword>
<reference evidence="4 5" key="1">
    <citation type="submission" date="2019-03" db="EMBL/GenBank/DDBJ databases">
        <title>Bacillus niacini sp. nov. a Nicotinate-Metabolizing Mesophile Isolated from Soil.</title>
        <authorList>
            <person name="Zhang G."/>
        </authorList>
    </citation>
    <scope>NUCLEOTIDE SEQUENCE [LARGE SCALE GENOMIC DNA]</scope>
    <source>
        <strain evidence="4 5">WN066</strain>
    </source>
</reference>
<dbReference type="InterPro" id="IPR039564">
    <property type="entry name" value="Peptidase_C39-like"/>
</dbReference>
<evidence type="ECO:0000259" key="2">
    <source>
        <dbReference type="PROSITE" id="PS51781"/>
    </source>
</evidence>
<name>A0A4R5VJK8_9BACI</name>
<proteinExistence type="predicted"/>
<dbReference type="Pfam" id="PF13529">
    <property type="entry name" value="Peptidase_C39_2"/>
    <property type="match status" value="1"/>
</dbReference>
<gene>
    <name evidence="4" type="ORF">E2K98_25260</name>
    <name evidence="3" type="ORF">RCG21_15660</name>
</gene>
<feature type="domain" description="SH3b" evidence="2">
    <location>
        <begin position="40"/>
        <end position="102"/>
    </location>
</feature>
<dbReference type="Proteomes" id="UP001178888">
    <property type="component" value="Unassembled WGS sequence"/>
</dbReference>
<dbReference type="EMBL" id="SMYO01000018">
    <property type="protein sequence ID" value="TDK57365.1"/>
    <property type="molecule type" value="Genomic_DNA"/>
</dbReference>
<reference evidence="3" key="2">
    <citation type="submission" date="2023-08" db="EMBL/GenBank/DDBJ databases">
        <title>Nitrogen cycling bacteria in agricultural field soils.</title>
        <authorList>
            <person name="Jang J."/>
        </authorList>
    </citation>
    <scope>NUCLEOTIDE SEQUENCE</scope>
    <source>
        <strain evidence="3">PS3-36</strain>
    </source>
</reference>
<dbReference type="SMART" id="SM00287">
    <property type="entry name" value="SH3b"/>
    <property type="match status" value="1"/>
</dbReference>
<dbReference type="AlphaFoldDB" id="A0A4R5VJK8"/>
<accession>A0A4R5VJK8</accession>
<dbReference type="Gene3D" id="3.90.70.10">
    <property type="entry name" value="Cysteine proteinases"/>
    <property type="match status" value="1"/>
</dbReference>
<evidence type="ECO:0000313" key="5">
    <source>
        <dbReference type="Proteomes" id="UP000295132"/>
    </source>
</evidence>
<dbReference type="Proteomes" id="UP000295132">
    <property type="component" value="Unassembled WGS sequence"/>
</dbReference>
<organism evidence="4 5">
    <name type="scientific">Bacillus salipaludis</name>
    <dbReference type="NCBI Taxonomy" id="2547811"/>
    <lineage>
        <taxon>Bacteria</taxon>
        <taxon>Bacillati</taxon>
        <taxon>Bacillota</taxon>
        <taxon>Bacilli</taxon>
        <taxon>Bacillales</taxon>
        <taxon>Bacillaceae</taxon>
        <taxon>Bacillus</taxon>
    </lineage>
</organism>
<keyword evidence="6" id="KW-1185">Reference proteome</keyword>
<sequence length="297" mass="32677">MKKILASSFIASAIFTSGVLADTNVLGSKVFGASAVEAATTTTYKTTVNLNLRKGPGTKYSRVLVMPKGKTVTYISKSGNWYKVKYKSYIGYASSKYLKKVSTQAVKTVKLNVPYVSQLTPTYAPFGCEGASLLMALKYKGYTSQSLKTLLDKMPRTKNNPYLGYAGTPYKNVNGVFQSIFPKPLTNFGRKYSSKVVNGTGYTTTQLKQELDNGNPAVVYVTLNFAKPTWAKWDMGSAGKVNMVDNMHVVTLIGYNKSTGSYYVADPNSKSTNNKYWVSKSVFERSYNALKFAVVVR</sequence>
<evidence type="ECO:0000313" key="4">
    <source>
        <dbReference type="EMBL" id="TDK57365.1"/>
    </source>
</evidence>
<dbReference type="Gene3D" id="2.30.30.40">
    <property type="entry name" value="SH3 Domains"/>
    <property type="match status" value="1"/>
</dbReference>
<dbReference type="PROSITE" id="PS51781">
    <property type="entry name" value="SH3B"/>
    <property type="match status" value="1"/>
</dbReference>
<dbReference type="PANTHER" id="PTHR37806">
    <property type="entry name" value="LMO0724 PROTEIN"/>
    <property type="match status" value="1"/>
</dbReference>
<comment type="caution">
    <text evidence="4">The sequence shown here is derived from an EMBL/GenBank/DDBJ whole genome shotgun (WGS) entry which is preliminary data.</text>
</comment>
<evidence type="ECO:0000256" key="1">
    <source>
        <dbReference type="SAM" id="SignalP"/>
    </source>
</evidence>
<feature type="signal peptide" evidence="1">
    <location>
        <begin position="1"/>
        <end position="21"/>
    </location>
</feature>
<protein>
    <submittedName>
        <fullName evidence="3">C39 family peptidase</fullName>
    </submittedName>
</protein>
<evidence type="ECO:0000313" key="3">
    <source>
        <dbReference type="EMBL" id="MDQ6597782.1"/>
    </source>
</evidence>
<feature type="chain" id="PRO_5044608807" evidence="1">
    <location>
        <begin position="22"/>
        <end position="297"/>
    </location>
</feature>